<sequence>MCFAIPHDSQPGRTAIYDRYESIGDKNAQPTITNVLYVATTEYSGVESESDMSIPGQNIFSSISLICCKSSLLTYRNSIRPAALTPFM</sequence>
<gene>
    <name evidence="1" type="ORF">AX774_g3416</name>
</gene>
<evidence type="ECO:0000313" key="2">
    <source>
        <dbReference type="Proteomes" id="UP000188320"/>
    </source>
</evidence>
<evidence type="ECO:0000313" key="1">
    <source>
        <dbReference type="EMBL" id="OMH83079.1"/>
    </source>
</evidence>
<reference evidence="2" key="1">
    <citation type="submission" date="2017-01" db="EMBL/GenBank/DDBJ databases">
        <authorList>
            <person name="Wang Y."/>
            <person name="White M."/>
            <person name="Kvist S."/>
            <person name="Moncalvo J.-M."/>
        </authorList>
    </citation>
    <scope>NUCLEOTIDE SEQUENCE [LARGE SCALE GENOMIC DNA]</scope>
    <source>
        <strain evidence="2">COL-18-3</strain>
    </source>
</reference>
<dbReference type="AlphaFoldDB" id="A0A1R1PQ49"/>
<accession>A0A1R1PQ49</accession>
<proteinExistence type="predicted"/>
<name>A0A1R1PQ49_ZANCU</name>
<protein>
    <submittedName>
        <fullName evidence="1">Uncharacterized protein</fullName>
    </submittedName>
</protein>
<organism evidence="1 2">
    <name type="scientific">Zancudomyces culisetae</name>
    <name type="common">Gut fungus</name>
    <name type="synonym">Smittium culisetae</name>
    <dbReference type="NCBI Taxonomy" id="1213189"/>
    <lineage>
        <taxon>Eukaryota</taxon>
        <taxon>Fungi</taxon>
        <taxon>Fungi incertae sedis</taxon>
        <taxon>Zoopagomycota</taxon>
        <taxon>Kickxellomycotina</taxon>
        <taxon>Harpellomycetes</taxon>
        <taxon>Harpellales</taxon>
        <taxon>Legeriomycetaceae</taxon>
        <taxon>Zancudomyces</taxon>
    </lineage>
</organism>
<dbReference type="EMBL" id="LSSK01000518">
    <property type="protein sequence ID" value="OMH83079.1"/>
    <property type="molecule type" value="Genomic_DNA"/>
</dbReference>
<keyword evidence="2" id="KW-1185">Reference proteome</keyword>
<comment type="caution">
    <text evidence="1">The sequence shown here is derived from an EMBL/GenBank/DDBJ whole genome shotgun (WGS) entry which is preliminary data.</text>
</comment>
<dbReference type="Proteomes" id="UP000188320">
    <property type="component" value="Unassembled WGS sequence"/>
</dbReference>